<dbReference type="InterPro" id="IPR003819">
    <property type="entry name" value="TauD/TfdA-like"/>
</dbReference>
<evidence type="ECO:0000313" key="8">
    <source>
        <dbReference type="Proteomes" id="UP001219525"/>
    </source>
</evidence>
<evidence type="ECO:0000256" key="1">
    <source>
        <dbReference type="ARBA" id="ARBA00005896"/>
    </source>
</evidence>
<dbReference type="InterPro" id="IPR042098">
    <property type="entry name" value="TauD-like_sf"/>
</dbReference>
<keyword evidence="3" id="KW-0223">Dioxygenase</keyword>
<dbReference type="InterPro" id="IPR051323">
    <property type="entry name" value="AtsK-like"/>
</dbReference>
<dbReference type="GO" id="GO:0016706">
    <property type="term" value="F:2-oxoglutarate-dependent dioxygenase activity"/>
    <property type="evidence" value="ECO:0007669"/>
    <property type="project" value="TreeGrafter"/>
</dbReference>
<evidence type="ECO:0000259" key="6">
    <source>
        <dbReference type="Pfam" id="PF02668"/>
    </source>
</evidence>
<accession>A0AAD6VTL9</accession>
<dbReference type="GO" id="GO:0005737">
    <property type="term" value="C:cytoplasm"/>
    <property type="evidence" value="ECO:0007669"/>
    <property type="project" value="TreeGrafter"/>
</dbReference>
<organism evidence="7 8">
    <name type="scientific">Mycena pura</name>
    <dbReference type="NCBI Taxonomy" id="153505"/>
    <lineage>
        <taxon>Eukaryota</taxon>
        <taxon>Fungi</taxon>
        <taxon>Dikarya</taxon>
        <taxon>Basidiomycota</taxon>
        <taxon>Agaricomycotina</taxon>
        <taxon>Agaricomycetes</taxon>
        <taxon>Agaricomycetidae</taxon>
        <taxon>Agaricales</taxon>
        <taxon>Marasmiineae</taxon>
        <taxon>Mycenaceae</taxon>
        <taxon>Mycena</taxon>
    </lineage>
</organism>
<dbReference type="GO" id="GO:0046872">
    <property type="term" value="F:metal ion binding"/>
    <property type="evidence" value="ECO:0007669"/>
    <property type="project" value="UniProtKB-KW"/>
</dbReference>
<dbReference type="PANTHER" id="PTHR30468">
    <property type="entry name" value="ALPHA-KETOGLUTARATE-DEPENDENT SULFONATE DIOXYGENASE"/>
    <property type="match status" value="1"/>
</dbReference>
<keyword evidence="5" id="KW-0408">Iron</keyword>
<dbReference type="Proteomes" id="UP001219525">
    <property type="component" value="Unassembled WGS sequence"/>
</dbReference>
<protein>
    <submittedName>
        <fullName evidence="7">TauD-domain-containing protein</fullName>
    </submittedName>
</protein>
<keyword evidence="4" id="KW-0560">Oxidoreductase</keyword>
<keyword evidence="2" id="KW-0479">Metal-binding</keyword>
<proteinExistence type="inferred from homology"/>
<dbReference type="AlphaFoldDB" id="A0AAD6VTL9"/>
<comment type="similarity">
    <text evidence="1">Belongs to the TfdA dioxygenase family.</text>
</comment>
<gene>
    <name evidence="7" type="ORF">GGX14DRAFT_430543</name>
</gene>
<keyword evidence="8" id="KW-1185">Reference proteome</keyword>
<evidence type="ECO:0000256" key="4">
    <source>
        <dbReference type="ARBA" id="ARBA00023002"/>
    </source>
</evidence>
<feature type="domain" description="TauD/TfdA-like" evidence="6">
    <location>
        <begin position="176"/>
        <end position="352"/>
    </location>
</feature>
<comment type="caution">
    <text evidence="7">The sequence shown here is derived from an EMBL/GenBank/DDBJ whole genome shotgun (WGS) entry which is preliminary data.</text>
</comment>
<dbReference type="SUPFAM" id="SSF51197">
    <property type="entry name" value="Clavaminate synthase-like"/>
    <property type="match status" value="1"/>
</dbReference>
<dbReference type="EMBL" id="JARJCW010000008">
    <property type="protein sequence ID" value="KAJ7221640.1"/>
    <property type="molecule type" value="Genomic_DNA"/>
</dbReference>
<evidence type="ECO:0000256" key="3">
    <source>
        <dbReference type="ARBA" id="ARBA00022964"/>
    </source>
</evidence>
<sequence>MRALIAPVEMVLGLSTGVGYKTPAETQTQATYVLRLPPGESVDPLTLTLPGQPTPEQRGQGSFDVYPYKHLLPEVFPTADGELPRLEDFEHVDPGHRALKHANPRSFLAGATRIFHLTPAIGTEVHGVSLAKLSFDERDQLALEVARRGMMFWKKVGSHFGYPQGLPEIHMIYRDENTVYFETDHTSTTMWHTYMSFERQPPAETGGDTLFASGVAALKRLSPAFVAYLRTLKQIQIGVDPVVLNRGGRRKKYSRRDVVTTVHPIIRKHPVTGEESLFVNPECTQSIVGYKKEESDLIIKFLYNHIAAGIDSQARARWEPGTVVVWDNRNCLHSALFDYAGTKARRHGARITPQAERPIPALDGLDLSAP</sequence>
<dbReference type="Gene3D" id="3.60.130.10">
    <property type="entry name" value="Clavaminate synthase-like"/>
    <property type="match status" value="1"/>
</dbReference>
<dbReference type="PANTHER" id="PTHR30468:SF1">
    <property type="entry name" value="ALPHA-KETOGLUTARATE-DEPENDENT SULFONATE DIOXYGENASE"/>
    <property type="match status" value="1"/>
</dbReference>
<evidence type="ECO:0000313" key="7">
    <source>
        <dbReference type="EMBL" id="KAJ7221640.1"/>
    </source>
</evidence>
<name>A0AAD6VTL9_9AGAR</name>
<evidence type="ECO:0000256" key="2">
    <source>
        <dbReference type="ARBA" id="ARBA00022723"/>
    </source>
</evidence>
<evidence type="ECO:0000256" key="5">
    <source>
        <dbReference type="ARBA" id="ARBA00023004"/>
    </source>
</evidence>
<reference evidence="7" key="1">
    <citation type="submission" date="2023-03" db="EMBL/GenBank/DDBJ databases">
        <title>Massive genome expansion in bonnet fungi (Mycena s.s.) driven by repeated elements and novel gene families across ecological guilds.</title>
        <authorList>
            <consortium name="Lawrence Berkeley National Laboratory"/>
            <person name="Harder C.B."/>
            <person name="Miyauchi S."/>
            <person name="Viragh M."/>
            <person name="Kuo A."/>
            <person name="Thoen E."/>
            <person name="Andreopoulos B."/>
            <person name="Lu D."/>
            <person name="Skrede I."/>
            <person name="Drula E."/>
            <person name="Henrissat B."/>
            <person name="Morin E."/>
            <person name="Kohler A."/>
            <person name="Barry K."/>
            <person name="LaButti K."/>
            <person name="Morin E."/>
            <person name="Salamov A."/>
            <person name="Lipzen A."/>
            <person name="Mereny Z."/>
            <person name="Hegedus B."/>
            <person name="Baldrian P."/>
            <person name="Stursova M."/>
            <person name="Weitz H."/>
            <person name="Taylor A."/>
            <person name="Grigoriev I.V."/>
            <person name="Nagy L.G."/>
            <person name="Martin F."/>
            <person name="Kauserud H."/>
        </authorList>
    </citation>
    <scope>NUCLEOTIDE SEQUENCE</scope>
    <source>
        <strain evidence="7">9144</strain>
    </source>
</reference>
<dbReference type="Pfam" id="PF02668">
    <property type="entry name" value="TauD"/>
    <property type="match status" value="1"/>
</dbReference>